<name>A0A9N8HW43_9STRA</name>
<reference evidence="2" key="1">
    <citation type="submission" date="2020-06" db="EMBL/GenBank/DDBJ databases">
        <authorList>
            <consortium name="Plant Systems Biology data submission"/>
        </authorList>
    </citation>
    <scope>NUCLEOTIDE SEQUENCE</scope>
    <source>
        <strain evidence="2">D6</strain>
    </source>
</reference>
<dbReference type="Proteomes" id="UP001153069">
    <property type="component" value="Unassembled WGS sequence"/>
</dbReference>
<gene>
    <name evidence="2" type="ORF">SEMRO_2125_G315640.1</name>
</gene>
<feature type="compositionally biased region" description="Polar residues" evidence="1">
    <location>
        <begin position="66"/>
        <end position="82"/>
    </location>
</feature>
<dbReference type="AlphaFoldDB" id="A0A9N8HW43"/>
<dbReference type="EMBL" id="CAICTM010002123">
    <property type="protein sequence ID" value="CAB9528011.1"/>
    <property type="molecule type" value="Genomic_DNA"/>
</dbReference>
<accession>A0A9N8HW43</accession>
<evidence type="ECO:0000313" key="2">
    <source>
        <dbReference type="EMBL" id="CAB9528011.1"/>
    </source>
</evidence>
<keyword evidence="3" id="KW-1185">Reference proteome</keyword>
<evidence type="ECO:0000256" key="1">
    <source>
        <dbReference type="SAM" id="MobiDB-lite"/>
    </source>
</evidence>
<feature type="compositionally biased region" description="Polar residues" evidence="1">
    <location>
        <begin position="15"/>
        <end position="24"/>
    </location>
</feature>
<feature type="compositionally biased region" description="Low complexity" evidence="1">
    <location>
        <begin position="37"/>
        <end position="48"/>
    </location>
</feature>
<feature type="region of interest" description="Disordered" evidence="1">
    <location>
        <begin position="1"/>
        <end position="121"/>
    </location>
</feature>
<proteinExistence type="predicted"/>
<protein>
    <submittedName>
        <fullName evidence="2">Uncharacterized protein</fullName>
    </submittedName>
</protein>
<feature type="compositionally biased region" description="Basic residues" evidence="1">
    <location>
        <begin position="49"/>
        <end position="62"/>
    </location>
</feature>
<organism evidence="2 3">
    <name type="scientific">Seminavis robusta</name>
    <dbReference type="NCBI Taxonomy" id="568900"/>
    <lineage>
        <taxon>Eukaryota</taxon>
        <taxon>Sar</taxon>
        <taxon>Stramenopiles</taxon>
        <taxon>Ochrophyta</taxon>
        <taxon>Bacillariophyta</taxon>
        <taxon>Bacillariophyceae</taxon>
        <taxon>Bacillariophycidae</taxon>
        <taxon>Naviculales</taxon>
        <taxon>Naviculaceae</taxon>
        <taxon>Seminavis</taxon>
    </lineage>
</organism>
<comment type="caution">
    <text evidence="2">The sequence shown here is derived from an EMBL/GenBank/DDBJ whole genome shotgun (WGS) entry which is preliminary data.</text>
</comment>
<evidence type="ECO:0000313" key="3">
    <source>
        <dbReference type="Proteomes" id="UP001153069"/>
    </source>
</evidence>
<feature type="compositionally biased region" description="Basic and acidic residues" evidence="1">
    <location>
        <begin position="1"/>
        <end position="14"/>
    </location>
</feature>
<sequence length="378" mass="41678">MVKTRSEIKRERDTSGYSPINDTPSAKRKLEFKTPNAKSQAKTTSTKTRSARKPPKTPRQKKPASTPLSTRVLRSSNNSTPNEMMKSGRAASSLVKSTTKTPRRRPRSSDTPTSTRALRSTKKIVQIKEDPMSPQMCPPQVKDEAPTVPSDALLLSPDKMISFETPRKIFLDDVHCVFSSGMTPFSTKRNTCRPPTPKSIHGTYRNTTVETKTGQPKKMVFFSPTSRSLMSPSESGIKPKRALFLSPTSSCPFASPMDTASVGTFTPYTHASRATAKSTTLVPSSGDSPLMMYISFVNGFEGKSPPPQLRSPKTPIAYSPILPQSLAKNGEWTYSDVVQKQSSSPACSEADFQDLAEFDVKKFDEELGDLSFLDDWYP</sequence>